<comment type="caution">
    <text evidence="7">The sequence shown here is derived from an EMBL/GenBank/DDBJ whole genome shotgun (WGS) entry which is preliminary data.</text>
</comment>
<dbReference type="Proteomes" id="UP001458946">
    <property type="component" value="Unassembled WGS sequence"/>
</dbReference>
<gene>
    <name evidence="7" type="ORF">Dxin01_03853</name>
</gene>
<proteinExistence type="predicted"/>
<keyword evidence="5" id="KW-0998">Cell outer membrane</keyword>
<keyword evidence="6" id="KW-0812">Transmembrane</keyword>
<dbReference type="RefSeq" id="WP_353544050.1">
    <property type="nucleotide sequence ID" value="NZ_BAABRN010000086.1"/>
</dbReference>
<evidence type="ECO:0000313" key="7">
    <source>
        <dbReference type="EMBL" id="GAA5504085.1"/>
    </source>
</evidence>
<protein>
    <recommendedName>
        <fullName evidence="9">Prepilin-type N-terminal cleavage/methylation domain-containing protein</fullName>
    </recommendedName>
</protein>
<evidence type="ECO:0000256" key="6">
    <source>
        <dbReference type="SAM" id="Phobius"/>
    </source>
</evidence>
<keyword evidence="3" id="KW-0488">Methylation</keyword>
<evidence type="ECO:0000256" key="4">
    <source>
        <dbReference type="ARBA" id="ARBA00022764"/>
    </source>
</evidence>
<feature type="transmembrane region" description="Helical" evidence="6">
    <location>
        <begin position="12"/>
        <end position="31"/>
    </location>
</feature>
<evidence type="ECO:0000313" key="8">
    <source>
        <dbReference type="Proteomes" id="UP001458946"/>
    </source>
</evidence>
<dbReference type="InterPro" id="IPR000983">
    <property type="entry name" value="Bac_GSPG_pilin"/>
</dbReference>
<organism evidence="7 8">
    <name type="scientific">Deinococcus xinjiangensis</name>
    <dbReference type="NCBI Taxonomy" id="457454"/>
    <lineage>
        <taxon>Bacteria</taxon>
        <taxon>Thermotogati</taxon>
        <taxon>Deinococcota</taxon>
        <taxon>Deinococci</taxon>
        <taxon>Deinococcales</taxon>
        <taxon>Deinococcaceae</taxon>
        <taxon>Deinococcus</taxon>
    </lineage>
</organism>
<keyword evidence="4" id="KW-0574">Periplasm</keyword>
<keyword evidence="6" id="KW-0472">Membrane</keyword>
<sequence>MRRLDGFTLIEMLMICLIIGILVAVLTPNLLGARVAANDAVALNCVHALTQAAQAAKIDDGLSAPYREAAALAQSPLGRPCSDERLTLATQSVSNTEFSYTVRMRGGRLFTVTPTSVNRSN</sequence>
<evidence type="ECO:0008006" key="9">
    <source>
        <dbReference type="Google" id="ProtNLM"/>
    </source>
</evidence>
<evidence type="ECO:0000256" key="3">
    <source>
        <dbReference type="ARBA" id="ARBA00022481"/>
    </source>
</evidence>
<keyword evidence="6" id="KW-1133">Transmembrane helix</keyword>
<comment type="subcellular location">
    <subcellularLocation>
        <location evidence="1">Cell outer membrane</location>
        <topology evidence="1">Single-pass membrane protein</topology>
    </subcellularLocation>
    <subcellularLocation>
        <location evidence="2">Periplasm</location>
    </subcellularLocation>
</comment>
<dbReference type="PRINTS" id="PR00813">
    <property type="entry name" value="BCTERIALGSPG"/>
</dbReference>
<dbReference type="EMBL" id="BAABRN010000086">
    <property type="protein sequence ID" value="GAA5504085.1"/>
    <property type="molecule type" value="Genomic_DNA"/>
</dbReference>
<evidence type="ECO:0000256" key="5">
    <source>
        <dbReference type="ARBA" id="ARBA00023237"/>
    </source>
</evidence>
<evidence type="ECO:0000256" key="2">
    <source>
        <dbReference type="ARBA" id="ARBA00004418"/>
    </source>
</evidence>
<accession>A0ABP9VHN7</accession>
<reference evidence="7 8" key="1">
    <citation type="submission" date="2024-02" db="EMBL/GenBank/DDBJ databases">
        <title>Deinococcus xinjiangensis NBRC 107630.</title>
        <authorList>
            <person name="Ichikawa N."/>
            <person name="Katano-Makiyama Y."/>
            <person name="Hidaka K."/>
        </authorList>
    </citation>
    <scope>NUCLEOTIDE SEQUENCE [LARGE SCALE GENOMIC DNA]</scope>
    <source>
        <strain evidence="7 8">NBRC 107630</strain>
    </source>
</reference>
<name>A0ABP9VHN7_9DEIO</name>
<dbReference type="InterPro" id="IPR045584">
    <property type="entry name" value="Pilin-like"/>
</dbReference>
<dbReference type="Pfam" id="PF07963">
    <property type="entry name" value="N_methyl"/>
    <property type="match status" value="1"/>
</dbReference>
<dbReference type="InterPro" id="IPR012902">
    <property type="entry name" value="N_methyl_site"/>
</dbReference>
<keyword evidence="8" id="KW-1185">Reference proteome</keyword>
<dbReference type="SUPFAM" id="SSF54523">
    <property type="entry name" value="Pili subunits"/>
    <property type="match status" value="1"/>
</dbReference>
<evidence type="ECO:0000256" key="1">
    <source>
        <dbReference type="ARBA" id="ARBA00004203"/>
    </source>
</evidence>
<dbReference type="Gene3D" id="3.30.700.10">
    <property type="entry name" value="Glycoprotein, Type 4 Pilin"/>
    <property type="match status" value="1"/>
</dbReference>